<dbReference type="GO" id="GO:0110154">
    <property type="term" value="P:RNA decapping"/>
    <property type="evidence" value="ECO:0007669"/>
    <property type="project" value="TreeGrafter"/>
</dbReference>
<dbReference type="AlphaFoldDB" id="W1Q5B0"/>
<dbReference type="PANTHER" id="PTHR42850">
    <property type="entry name" value="METALLOPHOSPHOESTERASE"/>
    <property type="match status" value="1"/>
</dbReference>
<dbReference type="HOGENOM" id="CLU_023125_4_0_9"/>
<dbReference type="PANTHER" id="PTHR42850:SF4">
    <property type="entry name" value="ZINC-DEPENDENT ENDOPOLYPHOSPHATASE"/>
    <property type="match status" value="1"/>
</dbReference>
<dbReference type="GO" id="GO:0016791">
    <property type="term" value="F:phosphatase activity"/>
    <property type="evidence" value="ECO:0007669"/>
    <property type="project" value="TreeGrafter"/>
</dbReference>
<comment type="caution">
    <text evidence="2">The sequence shown here is derived from an EMBL/GenBank/DDBJ whole genome shotgun (WGS) entry which is preliminary data.</text>
</comment>
<evidence type="ECO:0000259" key="1">
    <source>
        <dbReference type="Pfam" id="PF00149"/>
    </source>
</evidence>
<evidence type="ECO:0000313" key="2">
    <source>
        <dbReference type="EMBL" id="ESK65049.1"/>
    </source>
</evidence>
<feature type="domain" description="Calcineurin-like phosphoesterase" evidence="1">
    <location>
        <begin position="16"/>
        <end position="203"/>
    </location>
</feature>
<keyword evidence="3" id="KW-1185">Reference proteome</keyword>
<dbReference type="STRING" id="592010.GCWU000182_001592"/>
<proteinExistence type="predicted"/>
<evidence type="ECO:0000313" key="3">
    <source>
        <dbReference type="Proteomes" id="UP000019050"/>
    </source>
</evidence>
<dbReference type="Proteomes" id="UP000019050">
    <property type="component" value="Unassembled WGS sequence"/>
</dbReference>
<dbReference type="EMBL" id="ACIN03000014">
    <property type="protein sequence ID" value="ESK65049.1"/>
    <property type="molecule type" value="Genomic_DNA"/>
</dbReference>
<dbReference type="GO" id="GO:0008803">
    <property type="term" value="F:bis(5'-nucleosyl)-tetraphosphatase (symmetrical) activity"/>
    <property type="evidence" value="ECO:0007669"/>
    <property type="project" value="TreeGrafter"/>
</dbReference>
<sequence length="254" mass="28800">MNEKEAIALTKQEAFVIGDIHGMYHLLEELLTHWRPEDQQLIFVGDLIDRGPNSKATVEKVRELQASHGAICLCGNHEDMLLETLTDPENYFGRYKRNGGLTTISEFLETTPSRLEDQSGQLLSDCLKETQPWLQAWLESLPLYTEFGNFIIVHAGVNPEVDQWQDSSRRDFVWIREPFHTLPNKTGRPIIFGHTPIGRLNDDGQTHHVWHREGDLIGIDGGAVYGGHLLAVRINHETILETFCVPSDAPKVDD</sequence>
<dbReference type="CDD" id="cd00144">
    <property type="entry name" value="MPP_PPP_family"/>
    <property type="match status" value="1"/>
</dbReference>
<dbReference type="eggNOG" id="COG0639">
    <property type="taxonomic scope" value="Bacteria"/>
</dbReference>
<name>W1Q5B0_ABIDE</name>
<reference evidence="2" key="1">
    <citation type="submission" date="2013-06" db="EMBL/GenBank/DDBJ databases">
        <authorList>
            <person name="Weinstock G."/>
            <person name="Sodergren E."/>
            <person name="Clifton S."/>
            <person name="Fulton L."/>
            <person name="Fulton B."/>
            <person name="Courtney L."/>
            <person name="Fronick C."/>
            <person name="Harrison M."/>
            <person name="Strong C."/>
            <person name="Farmer C."/>
            <person name="Delahaunty K."/>
            <person name="Markovic C."/>
            <person name="Hall O."/>
            <person name="Minx P."/>
            <person name="Tomlinson C."/>
            <person name="Mitreva M."/>
            <person name="Nelson J."/>
            <person name="Hou S."/>
            <person name="Wollam A."/>
            <person name="Pepin K.H."/>
            <person name="Johnson M."/>
            <person name="Bhonagiri V."/>
            <person name="Nash W.E."/>
            <person name="Warren W."/>
            <person name="Chinwalla A."/>
            <person name="Mardis E.R."/>
            <person name="Wilson R.K."/>
        </authorList>
    </citation>
    <scope>NUCLEOTIDE SEQUENCE [LARGE SCALE GENOMIC DNA]</scope>
    <source>
        <strain evidence="2">ATCC 49176</strain>
    </source>
</reference>
<dbReference type="GO" id="GO:0005737">
    <property type="term" value="C:cytoplasm"/>
    <property type="evidence" value="ECO:0007669"/>
    <property type="project" value="TreeGrafter"/>
</dbReference>
<dbReference type="InterPro" id="IPR029052">
    <property type="entry name" value="Metallo-depent_PP-like"/>
</dbReference>
<accession>W1Q5B0</accession>
<dbReference type="InterPro" id="IPR004843">
    <property type="entry name" value="Calcineurin-like_PHP"/>
</dbReference>
<dbReference type="SUPFAM" id="SSF56300">
    <property type="entry name" value="Metallo-dependent phosphatases"/>
    <property type="match status" value="1"/>
</dbReference>
<organism evidence="2 3">
    <name type="scientific">Abiotrophia defectiva ATCC 49176</name>
    <dbReference type="NCBI Taxonomy" id="592010"/>
    <lineage>
        <taxon>Bacteria</taxon>
        <taxon>Bacillati</taxon>
        <taxon>Bacillota</taxon>
        <taxon>Bacilli</taxon>
        <taxon>Lactobacillales</taxon>
        <taxon>Aerococcaceae</taxon>
        <taxon>Abiotrophia</taxon>
    </lineage>
</organism>
<protein>
    <submittedName>
        <fullName evidence="2">Ser/Thr phosphatase family protein</fullName>
    </submittedName>
</protein>
<dbReference type="Gene3D" id="3.60.21.10">
    <property type="match status" value="1"/>
</dbReference>
<gene>
    <name evidence="2" type="ORF">GCWU000182_001592</name>
</gene>
<dbReference type="Pfam" id="PF00149">
    <property type="entry name" value="Metallophos"/>
    <property type="match status" value="1"/>
</dbReference>
<dbReference type="InterPro" id="IPR050126">
    <property type="entry name" value="Ap4A_hydrolase"/>
</dbReference>